<evidence type="ECO:0000256" key="4">
    <source>
        <dbReference type="ARBA" id="ARBA00022512"/>
    </source>
</evidence>
<dbReference type="PANTHER" id="PTHR21562">
    <property type="entry name" value="NOTUM-RELATED"/>
    <property type="match status" value="1"/>
</dbReference>
<dbReference type="SUPFAM" id="SSF53474">
    <property type="entry name" value="alpha/beta-Hydrolases"/>
    <property type="match status" value="1"/>
</dbReference>
<feature type="signal peptide" evidence="5">
    <location>
        <begin position="1"/>
        <end position="28"/>
    </location>
</feature>
<dbReference type="InterPro" id="IPR029058">
    <property type="entry name" value="AB_hydrolase_fold"/>
</dbReference>
<evidence type="ECO:0000256" key="5">
    <source>
        <dbReference type="RuleBase" id="RU363114"/>
    </source>
</evidence>
<dbReference type="OMA" id="NAFRKEM"/>
<proteinExistence type="inferred from homology"/>
<keyword evidence="5" id="KW-0378">Hydrolase</keyword>
<comment type="function">
    <text evidence="1 5">Hydrolyzes acetyl esters in homogalacturonan regions of pectin. In type I primary cell wall, galacturonic acid residues of pectin can be acetylated at the O-2 and O-3 positions. Decreasing the degree of acetylation of pectin gels in vitro alters their physical properties.</text>
</comment>
<dbReference type="OrthoDB" id="2015280at2759"/>
<comment type="subcellular location">
    <subcellularLocation>
        <location evidence="2 5">Secreted</location>
        <location evidence="2 5">Cell wall</location>
    </subcellularLocation>
</comment>
<evidence type="ECO:0000256" key="3">
    <source>
        <dbReference type="ARBA" id="ARBA00005784"/>
    </source>
</evidence>
<keyword evidence="8" id="KW-1185">Reference proteome</keyword>
<dbReference type="EMBL" id="CM035442">
    <property type="protein sequence ID" value="KAH7280052.1"/>
    <property type="molecule type" value="Genomic_DNA"/>
</dbReference>
<evidence type="ECO:0000313" key="7">
    <source>
        <dbReference type="EMBL" id="KAH7280053.1"/>
    </source>
</evidence>
<evidence type="ECO:0000256" key="1">
    <source>
        <dbReference type="ARBA" id="ARBA00003534"/>
    </source>
</evidence>
<keyword evidence="5" id="KW-0732">Signal</keyword>
<dbReference type="GO" id="GO:0071555">
    <property type="term" value="P:cell wall organization"/>
    <property type="evidence" value="ECO:0007669"/>
    <property type="project" value="UniProtKB-KW"/>
</dbReference>
<dbReference type="PANTHER" id="PTHR21562:SF83">
    <property type="entry name" value="PECTIN ACETYLESTERASE 4"/>
    <property type="match status" value="1"/>
</dbReference>
<dbReference type="EMBL" id="CM035442">
    <property type="protein sequence ID" value="KAH7280053.1"/>
    <property type="molecule type" value="Genomic_DNA"/>
</dbReference>
<gene>
    <name evidence="6" type="ORF">KP509_37G050400</name>
    <name evidence="7" type="ORF">KP509_37G050500</name>
</gene>
<dbReference type="Proteomes" id="UP000825935">
    <property type="component" value="Chromosome 37"/>
</dbReference>
<sequence length="401" mass="44535">MKMITTTLQQLLLWLNFTSLLIATLSSANSSDGQNLVGLSLVPASRAHPGAVCLDGSSPGYHLQKGQGAGQHSWLVHLEGGGWCSTVQECIYRARTARGSSSFMSPVAFAGHLSNSPLENPGFHNWNRVFIRYCDGASFSGNVNEPLIVSARGHSMRLFFRGQRVWEAVMEELLTRQGMLNATQAILSGDSAGGLAAFHHCNDFKKKLRGDTIVKCLLDGAMFLDMPSISGVSLIKDLYRKVTTLHNVTSLSHTCTSKQDRGECFFPQYNLDSITVPMFFLQSSYDSWQLRNVIAPAIVDPSHAWSLCTTDLSNCSKPQMGVLQEFRQALLRNFRPLLGHPMWGMHIVSCLHHTEELYSYLWNGFTRVNNMTALQAFSKWYFGGGVVQNIDCAYPCNYTCR</sequence>
<reference evidence="7" key="1">
    <citation type="submission" date="2021-08" db="EMBL/GenBank/DDBJ databases">
        <title>WGS assembly of Ceratopteris richardii.</title>
        <authorList>
            <person name="Marchant D.B."/>
            <person name="Chen G."/>
            <person name="Jenkins J."/>
            <person name="Shu S."/>
            <person name="Leebens-Mack J."/>
            <person name="Grimwood J."/>
            <person name="Schmutz J."/>
            <person name="Soltis P."/>
            <person name="Soltis D."/>
            <person name="Chen Z.-H."/>
        </authorList>
    </citation>
    <scope>NUCLEOTIDE SEQUENCE</scope>
    <source>
        <strain evidence="7">Whitten #5841</strain>
        <tissue evidence="7">Leaf</tissue>
    </source>
</reference>
<comment type="similarity">
    <text evidence="3 5">Belongs to the pectinacetylesterase family.</text>
</comment>
<dbReference type="Pfam" id="PF03283">
    <property type="entry name" value="PAE"/>
    <property type="match status" value="1"/>
</dbReference>
<evidence type="ECO:0000313" key="6">
    <source>
        <dbReference type="EMBL" id="KAH7280052.1"/>
    </source>
</evidence>
<keyword evidence="5" id="KW-0964">Secreted</keyword>
<dbReference type="GO" id="GO:0016787">
    <property type="term" value="F:hydrolase activity"/>
    <property type="evidence" value="ECO:0007669"/>
    <property type="project" value="UniProtKB-KW"/>
</dbReference>
<name>A0A8T2Q926_CERRI</name>
<evidence type="ECO:0000256" key="2">
    <source>
        <dbReference type="ARBA" id="ARBA00004191"/>
    </source>
</evidence>
<accession>A0A8T2Q926</accession>
<dbReference type="EC" id="3.1.1.-" evidence="5"/>
<protein>
    <recommendedName>
        <fullName evidence="5">Pectin acetylesterase</fullName>
        <ecNumber evidence="5">3.1.1.-</ecNumber>
    </recommendedName>
</protein>
<feature type="chain" id="PRO_5036511382" description="Pectin acetylesterase" evidence="5">
    <location>
        <begin position="29"/>
        <end position="401"/>
    </location>
</feature>
<dbReference type="AlphaFoldDB" id="A0A8T2Q926"/>
<evidence type="ECO:0000313" key="8">
    <source>
        <dbReference type="Proteomes" id="UP000825935"/>
    </source>
</evidence>
<dbReference type="InterPro" id="IPR004963">
    <property type="entry name" value="PAE/NOTUM"/>
</dbReference>
<comment type="caution">
    <text evidence="7">The sequence shown here is derived from an EMBL/GenBank/DDBJ whole genome shotgun (WGS) entry which is preliminary data.</text>
</comment>
<keyword evidence="4 5" id="KW-0134">Cell wall</keyword>
<keyword evidence="5" id="KW-0961">Cell wall biogenesis/degradation</keyword>
<organism evidence="7 8">
    <name type="scientific">Ceratopteris richardii</name>
    <name type="common">Triangle waterfern</name>
    <dbReference type="NCBI Taxonomy" id="49495"/>
    <lineage>
        <taxon>Eukaryota</taxon>
        <taxon>Viridiplantae</taxon>
        <taxon>Streptophyta</taxon>
        <taxon>Embryophyta</taxon>
        <taxon>Tracheophyta</taxon>
        <taxon>Polypodiopsida</taxon>
        <taxon>Polypodiidae</taxon>
        <taxon>Polypodiales</taxon>
        <taxon>Pteridineae</taxon>
        <taxon>Pteridaceae</taxon>
        <taxon>Parkerioideae</taxon>
        <taxon>Ceratopteris</taxon>
    </lineage>
</organism>